<name>A0AAV1LH62_9NEOP</name>
<keyword evidence="3" id="KW-1185">Reference proteome</keyword>
<evidence type="ECO:0008006" key="4">
    <source>
        <dbReference type="Google" id="ProtNLM"/>
    </source>
</evidence>
<protein>
    <recommendedName>
        <fullName evidence="4">Transposase</fullName>
    </recommendedName>
</protein>
<dbReference type="AlphaFoldDB" id="A0AAV1LH62"/>
<evidence type="ECO:0000313" key="3">
    <source>
        <dbReference type="Proteomes" id="UP001314205"/>
    </source>
</evidence>
<dbReference type="Proteomes" id="UP001314205">
    <property type="component" value="Unassembled WGS sequence"/>
</dbReference>
<reference evidence="2 3" key="1">
    <citation type="submission" date="2023-11" db="EMBL/GenBank/DDBJ databases">
        <authorList>
            <person name="Hedman E."/>
            <person name="Englund M."/>
            <person name="Stromberg M."/>
            <person name="Nyberg Akerstrom W."/>
            <person name="Nylinder S."/>
            <person name="Jareborg N."/>
            <person name="Kallberg Y."/>
            <person name="Kronander E."/>
        </authorList>
    </citation>
    <scope>NUCLEOTIDE SEQUENCE [LARGE SCALE GENOMIC DNA]</scope>
</reference>
<comment type="caution">
    <text evidence="2">The sequence shown here is derived from an EMBL/GenBank/DDBJ whole genome shotgun (WGS) entry which is preliminary data.</text>
</comment>
<evidence type="ECO:0000256" key="1">
    <source>
        <dbReference type="SAM" id="MobiDB-lite"/>
    </source>
</evidence>
<dbReference type="EMBL" id="CAVLGL010000088">
    <property type="protein sequence ID" value="CAK1593402.1"/>
    <property type="molecule type" value="Genomic_DNA"/>
</dbReference>
<evidence type="ECO:0000313" key="2">
    <source>
        <dbReference type="EMBL" id="CAK1593402.1"/>
    </source>
</evidence>
<gene>
    <name evidence="2" type="ORF">PARMNEM_LOCUS13186</name>
</gene>
<organism evidence="2 3">
    <name type="scientific">Parnassius mnemosyne</name>
    <name type="common">clouded apollo</name>
    <dbReference type="NCBI Taxonomy" id="213953"/>
    <lineage>
        <taxon>Eukaryota</taxon>
        <taxon>Metazoa</taxon>
        <taxon>Ecdysozoa</taxon>
        <taxon>Arthropoda</taxon>
        <taxon>Hexapoda</taxon>
        <taxon>Insecta</taxon>
        <taxon>Pterygota</taxon>
        <taxon>Neoptera</taxon>
        <taxon>Endopterygota</taxon>
        <taxon>Lepidoptera</taxon>
        <taxon>Glossata</taxon>
        <taxon>Ditrysia</taxon>
        <taxon>Papilionoidea</taxon>
        <taxon>Papilionidae</taxon>
        <taxon>Parnassiinae</taxon>
        <taxon>Parnassini</taxon>
        <taxon>Parnassius</taxon>
        <taxon>Driopa</taxon>
    </lineage>
</organism>
<feature type="region of interest" description="Disordered" evidence="1">
    <location>
        <begin position="151"/>
        <end position="175"/>
    </location>
</feature>
<proteinExistence type="predicted"/>
<sequence length="274" mass="31484">MQRAADAVIKDGRKIKTVAKELDICHMTLYRFIKKLKSGVENVTVGYKKVRLVFSEEQKNILAEYLLKCAAIFFGLLPEEVRKLASECAQKFNTPNIPLSWMSRRLKDDDIEDLLARIENGDISEDEEDMGDMNEIDYHPDLQDLISELEDNNDDDEEDNENPPSNMEEGWLDHFNSPAPGPSNCQPHLSLLGVAAWRQRSRELIWKKRNLQYSEKRIRFTGNTDLSPPLAALETPFQFFSEFMNEDILTVIVEQTNLYITQINVSNCPPVISD</sequence>
<feature type="compositionally biased region" description="Acidic residues" evidence="1">
    <location>
        <begin position="151"/>
        <end position="161"/>
    </location>
</feature>
<accession>A0AAV1LH62</accession>